<dbReference type="Proteomes" id="UP000375525">
    <property type="component" value="Unassembled WGS sequence"/>
</dbReference>
<dbReference type="CDD" id="cd09892">
    <property type="entry name" value="NGN_SP_RfaH"/>
    <property type="match status" value="1"/>
</dbReference>
<protein>
    <submittedName>
        <fullName evidence="3">Transcription antitermination protein RfaH</fullName>
    </submittedName>
</protein>
<dbReference type="GO" id="GO:0006354">
    <property type="term" value="P:DNA-templated transcription elongation"/>
    <property type="evidence" value="ECO:0007669"/>
    <property type="project" value="InterPro"/>
</dbReference>
<evidence type="ECO:0000313" key="3">
    <source>
        <dbReference type="EMBL" id="VVP15658.1"/>
    </source>
</evidence>
<dbReference type="GO" id="GO:0006355">
    <property type="term" value="P:regulation of DNA-templated transcription"/>
    <property type="evidence" value="ECO:0007669"/>
    <property type="project" value="InterPro"/>
</dbReference>
<gene>
    <name evidence="3" type="primary">rfaH</name>
    <name evidence="3" type="ORF">PS880_03546</name>
</gene>
<dbReference type="InterPro" id="IPR036735">
    <property type="entry name" value="NGN_dom_sf"/>
</dbReference>
<dbReference type="NCBIfam" id="TIGR01955">
    <property type="entry name" value="RfaH"/>
    <property type="match status" value="1"/>
</dbReference>
<evidence type="ECO:0000256" key="1">
    <source>
        <dbReference type="ARBA" id="ARBA00023163"/>
    </source>
</evidence>
<reference evidence="3 4" key="1">
    <citation type="submission" date="2019-09" db="EMBL/GenBank/DDBJ databases">
        <authorList>
            <person name="Chandra G."/>
            <person name="Truman W A."/>
        </authorList>
    </citation>
    <scope>NUCLEOTIDE SEQUENCE [LARGE SCALE GENOMIC DNA]</scope>
    <source>
        <strain evidence="3">PS880</strain>
    </source>
</reference>
<keyword evidence="1" id="KW-0804">Transcription</keyword>
<feature type="domain" description="NusG-like N-terminal" evidence="2">
    <location>
        <begin position="8"/>
        <end position="106"/>
    </location>
</feature>
<name>A0A5E7LVC7_PSEFL</name>
<dbReference type="InterPro" id="IPR010215">
    <property type="entry name" value="Transcription_antiterm_RfaH"/>
</dbReference>
<organism evidence="3 4">
    <name type="scientific">Pseudomonas fluorescens</name>
    <dbReference type="NCBI Taxonomy" id="294"/>
    <lineage>
        <taxon>Bacteria</taxon>
        <taxon>Pseudomonadati</taxon>
        <taxon>Pseudomonadota</taxon>
        <taxon>Gammaproteobacteria</taxon>
        <taxon>Pseudomonadales</taxon>
        <taxon>Pseudomonadaceae</taxon>
        <taxon>Pseudomonas</taxon>
    </lineage>
</organism>
<dbReference type="InterPro" id="IPR006645">
    <property type="entry name" value="NGN-like_dom"/>
</dbReference>
<sequence length="179" mass="20508">MSAQSSDRSNWYLLQCKPRQDERAHLNLLQQNYVIFHPQLVSERVIRGKRVSGLESLFPGYLFIRLSRNDNWAPIRSTRGVSRIVEFNHGPATVAERVIEHLRARCVESTELHADHDLTPGEHFQIIGGPLSPLESIFISSLGAERVMILLQFLNRDQTICVPSSDLERRHIPLHKNVV</sequence>
<evidence type="ECO:0000313" key="4">
    <source>
        <dbReference type="Proteomes" id="UP000375525"/>
    </source>
</evidence>
<dbReference type="Gene3D" id="3.30.70.940">
    <property type="entry name" value="NusG, N-terminal domain"/>
    <property type="match status" value="1"/>
</dbReference>
<dbReference type="SUPFAM" id="SSF82679">
    <property type="entry name" value="N-utilization substance G protein NusG, N-terminal domain"/>
    <property type="match status" value="1"/>
</dbReference>
<dbReference type="OrthoDB" id="9790639at2"/>
<dbReference type="SMART" id="SM00738">
    <property type="entry name" value="NGN"/>
    <property type="match status" value="1"/>
</dbReference>
<dbReference type="AlphaFoldDB" id="A0A5E7LVC7"/>
<dbReference type="Pfam" id="PF02357">
    <property type="entry name" value="NusG"/>
    <property type="match status" value="1"/>
</dbReference>
<dbReference type="EMBL" id="CABVIH010000017">
    <property type="protein sequence ID" value="VVP15658.1"/>
    <property type="molecule type" value="Genomic_DNA"/>
</dbReference>
<accession>A0A5E7LVC7</accession>
<dbReference type="RefSeq" id="WP_150780777.1">
    <property type="nucleotide sequence ID" value="NZ_CABVIH010000017.1"/>
</dbReference>
<proteinExistence type="predicted"/>
<evidence type="ECO:0000259" key="2">
    <source>
        <dbReference type="SMART" id="SM00738"/>
    </source>
</evidence>